<keyword evidence="2 4" id="KW-0863">Zinc-finger</keyword>
<dbReference type="EMBL" id="SWLB01000027">
    <property type="protein sequence ID" value="KAF3321412.1"/>
    <property type="molecule type" value="Genomic_DNA"/>
</dbReference>
<dbReference type="PANTHER" id="PTHR47718">
    <property type="entry name" value="OS01G0519700 PROTEIN"/>
    <property type="match status" value="1"/>
</dbReference>
<dbReference type="InterPro" id="IPR004330">
    <property type="entry name" value="FAR1_DNA_bnd_dom"/>
</dbReference>
<dbReference type="GO" id="GO:0008270">
    <property type="term" value="F:zinc ion binding"/>
    <property type="evidence" value="ECO:0007669"/>
    <property type="project" value="UniProtKB-KW"/>
</dbReference>
<dbReference type="Pfam" id="PF10551">
    <property type="entry name" value="MULE"/>
    <property type="match status" value="1"/>
</dbReference>
<evidence type="ECO:0000259" key="6">
    <source>
        <dbReference type="PROSITE" id="PS50966"/>
    </source>
</evidence>
<keyword evidence="1" id="KW-0479">Metal-binding</keyword>
<evidence type="ECO:0000256" key="2">
    <source>
        <dbReference type="ARBA" id="ARBA00022771"/>
    </source>
</evidence>
<dbReference type="PROSITE" id="PS50966">
    <property type="entry name" value="ZF_SWIM"/>
    <property type="match status" value="1"/>
</dbReference>
<name>A0A833QHP5_9POAL</name>
<dbReference type="SMART" id="SM00575">
    <property type="entry name" value="ZnF_PMZ"/>
    <property type="match status" value="1"/>
</dbReference>
<evidence type="ECO:0000313" key="7">
    <source>
        <dbReference type="EMBL" id="KAF3321412.1"/>
    </source>
</evidence>
<dbReference type="OrthoDB" id="751756at2759"/>
<keyword evidence="3" id="KW-0862">Zinc</keyword>
<proteinExistence type="predicted"/>
<evidence type="ECO:0000256" key="1">
    <source>
        <dbReference type="ARBA" id="ARBA00022723"/>
    </source>
</evidence>
<dbReference type="PANTHER" id="PTHR47718:SF17">
    <property type="entry name" value="PROTEIN FAR1-RELATED SEQUENCE 5-LIKE"/>
    <property type="match status" value="1"/>
</dbReference>
<feature type="compositionally biased region" description="Basic and acidic residues" evidence="5">
    <location>
        <begin position="59"/>
        <end position="69"/>
    </location>
</feature>
<feature type="region of interest" description="Disordered" evidence="5">
    <location>
        <begin position="719"/>
        <end position="748"/>
    </location>
</feature>
<evidence type="ECO:0000256" key="4">
    <source>
        <dbReference type="PROSITE-ProRule" id="PRU00325"/>
    </source>
</evidence>
<dbReference type="AlphaFoldDB" id="A0A833QHP5"/>
<keyword evidence="8" id="KW-1185">Reference proteome</keyword>
<evidence type="ECO:0000256" key="5">
    <source>
        <dbReference type="SAM" id="MobiDB-lite"/>
    </source>
</evidence>
<dbReference type="Pfam" id="PF03101">
    <property type="entry name" value="FAR1"/>
    <property type="match status" value="1"/>
</dbReference>
<gene>
    <name evidence="7" type="ORF">FCM35_KLT14665</name>
</gene>
<organism evidence="7 8">
    <name type="scientific">Carex littledalei</name>
    <dbReference type="NCBI Taxonomy" id="544730"/>
    <lineage>
        <taxon>Eukaryota</taxon>
        <taxon>Viridiplantae</taxon>
        <taxon>Streptophyta</taxon>
        <taxon>Embryophyta</taxon>
        <taxon>Tracheophyta</taxon>
        <taxon>Spermatophyta</taxon>
        <taxon>Magnoliopsida</taxon>
        <taxon>Liliopsida</taxon>
        <taxon>Poales</taxon>
        <taxon>Cyperaceae</taxon>
        <taxon>Cyperoideae</taxon>
        <taxon>Cariceae</taxon>
        <taxon>Carex</taxon>
        <taxon>Carex subgen. Euthyceras</taxon>
    </lineage>
</organism>
<feature type="region of interest" description="Disordered" evidence="5">
    <location>
        <begin position="49"/>
        <end position="69"/>
    </location>
</feature>
<evidence type="ECO:0000256" key="3">
    <source>
        <dbReference type="ARBA" id="ARBA00022833"/>
    </source>
</evidence>
<reference evidence="7" key="1">
    <citation type="submission" date="2020-01" db="EMBL/GenBank/DDBJ databases">
        <title>Genome sequence of Kobresia littledalei, the first chromosome-level genome in the family Cyperaceae.</title>
        <authorList>
            <person name="Qu G."/>
        </authorList>
    </citation>
    <scope>NUCLEOTIDE SEQUENCE</scope>
    <source>
        <strain evidence="7">C.B.Clarke</strain>
        <tissue evidence="7">Leaf</tissue>
    </source>
</reference>
<sequence>MTLKEALKSREDLQMENTNYAIEIDGEAICLDNDGETVVEEAEQTEQVTQMQSTMMEDTSLKDTDTDRSPNKLQVVMSSKELSEELLGQVVYSEEEAYKLYCEYGLRMGFSIRKGKQYYFTGTKNIRTKDYYCSKEGSRDEDPDADPSRPDARTNCKAMIRFRVDNQGRWKVIRLVQEHNHELVRPGQRHMLRSARSLMMTKPAILEKMVAAIQPIPPRSVTNEETGMGASVGPSSDTEIVTQDLTEQDGPCLIEPADAQGVINYFKQRVFDSYWDVQVDSEGRMTNLFCRDGRSHIDYDCFGDVVVFDTTYRINKYNMVCAPFLGVNHHWQNVMFGCAFLLNESVESYEWLFRSFVESMGGHAPKSLFTDQNPAAAKAIENVLPDTRHCLCQWHVLKNMESHLGTSNMSRTFQTLFTKCMNGCESEMEFEETWARMVTEYSVQDHSWLNELYDVRQKWCCALHKDAYDGGITSIEKAESLSNVFNGISDESTCLIDFVIRLDKLVASWRQSEVEEDYQCSQSVPPRVIKNSSLLNKAAELYTHKAYKLFEADFLDGNNATSYQETQCGGSLYRFQFMAQARGSKVWIVLLDTSTMEVTCSCKKFETMGLLCPHSLNALNLKSVDRIPDRYMLNRWTKDARRRLYGIGREQPSNNMVHLEGSMAEVVYRNQAMKYVYNLLLKSCDNEEMKKILWDALEGAEESLENTFEIKGLLPYASTRNKESDKNDKKKKKMLKEDKKSKKAKKTLIPSSQDPMYVALSNDTHPYSAPDPRINQPAVTGSRPMYVQGYATNDVSSGQIYMHPNMNSIPHCSSQKYLIHVVPDEQCTRNLHLSVTAKGPLAFFSVLARLYIEFEELKPNQTN</sequence>
<dbReference type="InterPro" id="IPR018289">
    <property type="entry name" value="MULE_transposase_dom"/>
</dbReference>
<accession>A0A833QHP5</accession>
<evidence type="ECO:0000313" key="8">
    <source>
        <dbReference type="Proteomes" id="UP000623129"/>
    </source>
</evidence>
<dbReference type="InterPro" id="IPR006564">
    <property type="entry name" value="Znf_PMZ"/>
</dbReference>
<protein>
    <submittedName>
        <fullName evidence="7">Protein FAR1-RELATED SEQUENCE 5-like protein</fullName>
    </submittedName>
</protein>
<dbReference type="Proteomes" id="UP000623129">
    <property type="component" value="Unassembled WGS sequence"/>
</dbReference>
<feature type="domain" description="SWIM-type" evidence="6">
    <location>
        <begin position="587"/>
        <end position="623"/>
    </location>
</feature>
<dbReference type="InterPro" id="IPR007527">
    <property type="entry name" value="Znf_SWIM"/>
</dbReference>
<comment type="caution">
    <text evidence="7">The sequence shown here is derived from an EMBL/GenBank/DDBJ whole genome shotgun (WGS) entry which is preliminary data.</text>
</comment>